<feature type="compositionally biased region" description="Basic and acidic residues" evidence="2">
    <location>
        <begin position="616"/>
        <end position="632"/>
    </location>
</feature>
<feature type="domain" description="C2H2-type" evidence="3">
    <location>
        <begin position="640"/>
        <end position="667"/>
    </location>
</feature>
<proteinExistence type="predicted"/>
<dbReference type="PANTHER" id="PTHR37535:SF3">
    <property type="entry name" value="FLUG DOMAIN-CONTAINING PROTEIN"/>
    <property type="match status" value="1"/>
</dbReference>
<feature type="compositionally biased region" description="Acidic residues" evidence="2">
    <location>
        <begin position="579"/>
        <end position="615"/>
    </location>
</feature>
<accession>A0A6A5Z2U3</accession>
<gene>
    <name evidence="4" type="ORF">BDV96DRAFT_601207</name>
</gene>
<dbReference type="PROSITE" id="PS00028">
    <property type="entry name" value="ZINC_FINGER_C2H2_1"/>
    <property type="match status" value="2"/>
</dbReference>
<feature type="region of interest" description="Disordered" evidence="2">
    <location>
        <begin position="970"/>
        <end position="1051"/>
    </location>
</feature>
<evidence type="ECO:0000256" key="1">
    <source>
        <dbReference type="PROSITE-ProRule" id="PRU00042"/>
    </source>
</evidence>
<dbReference type="PANTHER" id="PTHR37535">
    <property type="entry name" value="FLUG DOMAIN PROTEIN"/>
    <property type="match status" value="1"/>
</dbReference>
<name>A0A6A5Z2U3_9PLEO</name>
<feature type="region of interest" description="Disordered" evidence="2">
    <location>
        <begin position="1"/>
        <end position="27"/>
    </location>
</feature>
<evidence type="ECO:0000256" key="2">
    <source>
        <dbReference type="SAM" id="MobiDB-lite"/>
    </source>
</evidence>
<dbReference type="InterPro" id="IPR021842">
    <property type="entry name" value="DUF3435"/>
</dbReference>
<dbReference type="InterPro" id="IPR013087">
    <property type="entry name" value="Znf_C2H2_type"/>
</dbReference>
<evidence type="ECO:0000313" key="5">
    <source>
        <dbReference type="Proteomes" id="UP000799770"/>
    </source>
</evidence>
<dbReference type="Gene3D" id="3.30.160.60">
    <property type="entry name" value="Classic Zinc Finger"/>
    <property type="match status" value="1"/>
</dbReference>
<organism evidence="4 5">
    <name type="scientific">Lophiotrema nucula</name>
    <dbReference type="NCBI Taxonomy" id="690887"/>
    <lineage>
        <taxon>Eukaryota</taxon>
        <taxon>Fungi</taxon>
        <taxon>Dikarya</taxon>
        <taxon>Ascomycota</taxon>
        <taxon>Pezizomycotina</taxon>
        <taxon>Dothideomycetes</taxon>
        <taxon>Pleosporomycetidae</taxon>
        <taxon>Pleosporales</taxon>
        <taxon>Lophiotremataceae</taxon>
        <taxon>Lophiotrema</taxon>
    </lineage>
</organism>
<sequence>MVVSTPITSLSRLPNVRRPASDPSNQQRLTRAKFERYRDAPTDEDAFINEDTKKHRKWLMGIWNRYFRDNDVDPDSIWRGLCEGSRDAVVWCKTFFSDYVENSLRKVMVLGPEEYTEKQMVNSASSPLAMWRKLVKEADLTLLKALRSEEPSQSERYRLRFGNQNGGGSRTSSLTFDISGVEATRRDVILIVRTLYERADELGIDADTRVAFHANVLMAAMGGFRPGCLGKTCYKDITLAVVRDPFSCGQKKHVATVRVKTNKNQDSLSIRKTDDVQFSAFFIPAPLLCLSRLIVARAIKDDAFEAGYRDEEEFLNRPALGDVDYLPLQWKNEALDKKVFKLSYKRVNSIWHKICQLCGLRNTPKLYAMRVGSAARLNKNPLCNYIFKHTTTVFEASYQTSRLREDLAEAAFGQSTGSDNSQLFELLRDFTLTRDVNAPTSVTPSELAEFEKRTDATELRTAIAKAREDGDPDHLKTLKSRIRYLRNSWRALKVADKRHKYFELADRLRAQGRQPPRSESYISNATKAMRAHTSRAQMAQQISQHFDRQHLESEGWGRYIHLLVTYLKGGLKAHLNVWEEERDDDDGDDDDGGEDDEEEEDVEEEEGEKGEEEGHDLDTMHHDQETNDNDKGHDLAADSFNCILCNSNFKDRSSFTGHYRKHVSAGHFDEPLRCPLCRRNRVDALVGQGYRTWLNHLERFHGERYTPFFQQSMSTPARYPCPFETCATRRKGKTFNNRGLPGHLSRGHAQELDTDVAARFKTAIPCRLCTLPASKKSPTPMIESMWEWKAHFDQVHEKRQQTMYQCFICLELIRTARGLKSHFCNLHERREGFFADPFPCPECARLGQEDEPEITGRKAWQEHVETRHNGGIKEEPLDKVTQSPELHPHYRCLICQSIQSSRYNLTNHLRQHLGHFEQPSQCPECVDQGRLDSEYFDSLKAWNIHVSQQHQARVQRSDFDKVDVDNFAASTERRGATKEPGPLLEDGFGLGSVRNTSLGPEKTDRERAGKRKRTDTEQDHCLREEPRGHRRRQLEGDLPGSPALGPSLGRDMVIPIDPVLLKWGNA</sequence>
<dbReference type="GO" id="GO:0008270">
    <property type="term" value="F:zinc ion binding"/>
    <property type="evidence" value="ECO:0007669"/>
    <property type="project" value="UniProtKB-KW"/>
</dbReference>
<dbReference type="Pfam" id="PF11917">
    <property type="entry name" value="DUF3435"/>
    <property type="match status" value="1"/>
</dbReference>
<keyword evidence="1" id="KW-0479">Metal-binding</keyword>
<dbReference type="SMART" id="SM00355">
    <property type="entry name" value="ZnF_C2H2"/>
    <property type="match status" value="7"/>
</dbReference>
<evidence type="ECO:0000313" key="4">
    <source>
        <dbReference type="EMBL" id="KAF2113730.1"/>
    </source>
</evidence>
<keyword evidence="1" id="KW-0862">Zinc</keyword>
<dbReference type="AlphaFoldDB" id="A0A6A5Z2U3"/>
<feature type="compositionally biased region" description="Basic and acidic residues" evidence="2">
    <location>
        <begin position="1014"/>
        <end position="1027"/>
    </location>
</feature>
<dbReference type="Proteomes" id="UP000799770">
    <property type="component" value="Unassembled WGS sequence"/>
</dbReference>
<reference evidence="4" key="1">
    <citation type="journal article" date="2020" name="Stud. Mycol.">
        <title>101 Dothideomycetes genomes: a test case for predicting lifestyles and emergence of pathogens.</title>
        <authorList>
            <person name="Haridas S."/>
            <person name="Albert R."/>
            <person name="Binder M."/>
            <person name="Bloem J."/>
            <person name="Labutti K."/>
            <person name="Salamov A."/>
            <person name="Andreopoulos B."/>
            <person name="Baker S."/>
            <person name="Barry K."/>
            <person name="Bills G."/>
            <person name="Bluhm B."/>
            <person name="Cannon C."/>
            <person name="Castanera R."/>
            <person name="Culley D."/>
            <person name="Daum C."/>
            <person name="Ezra D."/>
            <person name="Gonzalez J."/>
            <person name="Henrissat B."/>
            <person name="Kuo A."/>
            <person name="Liang C."/>
            <person name="Lipzen A."/>
            <person name="Lutzoni F."/>
            <person name="Magnuson J."/>
            <person name="Mondo S."/>
            <person name="Nolan M."/>
            <person name="Ohm R."/>
            <person name="Pangilinan J."/>
            <person name="Park H.-J."/>
            <person name="Ramirez L."/>
            <person name="Alfaro M."/>
            <person name="Sun H."/>
            <person name="Tritt A."/>
            <person name="Yoshinaga Y."/>
            <person name="Zwiers L.-H."/>
            <person name="Turgeon B."/>
            <person name="Goodwin S."/>
            <person name="Spatafora J."/>
            <person name="Crous P."/>
            <person name="Grigoriev I."/>
        </authorList>
    </citation>
    <scope>NUCLEOTIDE SEQUENCE</scope>
    <source>
        <strain evidence="4">CBS 627.86</strain>
    </source>
</reference>
<keyword evidence="5" id="KW-1185">Reference proteome</keyword>
<protein>
    <recommendedName>
        <fullName evidence="3">C2H2-type domain-containing protein</fullName>
    </recommendedName>
</protein>
<evidence type="ECO:0000259" key="3">
    <source>
        <dbReference type="PROSITE" id="PS50157"/>
    </source>
</evidence>
<feature type="region of interest" description="Disordered" evidence="2">
    <location>
        <begin position="579"/>
        <end position="632"/>
    </location>
</feature>
<feature type="compositionally biased region" description="Polar residues" evidence="2">
    <location>
        <begin position="1"/>
        <end position="12"/>
    </location>
</feature>
<dbReference type="EMBL" id="ML977327">
    <property type="protein sequence ID" value="KAF2113730.1"/>
    <property type="molecule type" value="Genomic_DNA"/>
</dbReference>
<keyword evidence="1" id="KW-0863">Zinc-finger</keyword>
<dbReference type="PROSITE" id="PS50157">
    <property type="entry name" value="ZINC_FINGER_C2H2_2"/>
    <property type="match status" value="1"/>
</dbReference>
<dbReference type="OrthoDB" id="3772622at2759"/>